<organism evidence="14 15">
    <name type="scientific">Lactobacillus equicursoris</name>
    <dbReference type="NCBI Taxonomy" id="420645"/>
    <lineage>
        <taxon>Bacteria</taxon>
        <taxon>Bacillati</taxon>
        <taxon>Bacillota</taxon>
        <taxon>Bacilli</taxon>
        <taxon>Lactobacillales</taxon>
        <taxon>Lactobacillaceae</taxon>
        <taxon>Lactobacillus</taxon>
    </lineage>
</organism>
<evidence type="ECO:0000313" key="14">
    <source>
        <dbReference type="EMBL" id="MST80317.1"/>
    </source>
</evidence>
<proteinExistence type="inferred from homology"/>
<dbReference type="GO" id="GO:0006271">
    <property type="term" value="P:DNA strand elongation involved in DNA replication"/>
    <property type="evidence" value="ECO:0007669"/>
    <property type="project" value="TreeGrafter"/>
</dbReference>
<evidence type="ECO:0000259" key="11">
    <source>
        <dbReference type="Pfam" id="PF00712"/>
    </source>
</evidence>
<reference evidence="14 15" key="1">
    <citation type="submission" date="2019-08" db="EMBL/GenBank/DDBJ databases">
        <title>In-depth cultivation of the pig gut microbiome towards novel bacterial diversity and tailored functional studies.</title>
        <authorList>
            <person name="Wylensek D."/>
            <person name="Hitch T.C.A."/>
            <person name="Clavel T."/>
        </authorList>
    </citation>
    <scope>NUCLEOTIDE SEQUENCE [LARGE SCALE GENOMIC DNA]</scope>
    <source>
        <strain evidence="14 15">WCA-470BD-2E</strain>
    </source>
</reference>
<dbReference type="NCBIfam" id="TIGR00663">
    <property type="entry name" value="dnan"/>
    <property type="match status" value="1"/>
</dbReference>
<feature type="domain" description="DNA polymerase III beta sliding clamp N-terminal" evidence="11">
    <location>
        <begin position="1"/>
        <end position="123"/>
    </location>
</feature>
<dbReference type="SUPFAM" id="SSF55979">
    <property type="entry name" value="DNA clamp"/>
    <property type="match status" value="3"/>
</dbReference>
<dbReference type="Pfam" id="PF00712">
    <property type="entry name" value="DNA_pol3_beta"/>
    <property type="match status" value="1"/>
</dbReference>
<dbReference type="GO" id="GO:0009360">
    <property type="term" value="C:DNA polymerase III complex"/>
    <property type="evidence" value="ECO:0007669"/>
    <property type="project" value="InterPro"/>
</dbReference>
<evidence type="ECO:0000256" key="2">
    <source>
        <dbReference type="ARBA" id="ARBA00010752"/>
    </source>
</evidence>
<evidence type="ECO:0000256" key="9">
    <source>
        <dbReference type="ARBA" id="ARBA00023125"/>
    </source>
</evidence>
<comment type="caution">
    <text evidence="14">The sequence shown here is derived from an EMBL/GenBank/DDBJ whole genome shotgun (WGS) entry which is preliminary data.</text>
</comment>
<dbReference type="Pfam" id="PF02767">
    <property type="entry name" value="DNA_pol3_beta_2"/>
    <property type="match status" value="1"/>
</dbReference>
<evidence type="ECO:0000256" key="10">
    <source>
        <dbReference type="PIRNR" id="PIRNR000804"/>
    </source>
</evidence>
<keyword evidence="8 10" id="KW-0239">DNA-directed DNA polymerase</keyword>
<dbReference type="InterPro" id="IPR022637">
    <property type="entry name" value="DNA_polIII_beta_cen"/>
</dbReference>
<keyword evidence="7 10" id="KW-0235">DNA replication</keyword>
<dbReference type="InterPro" id="IPR022634">
    <property type="entry name" value="DNA_polIII_beta_N"/>
</dbReference>
<name>A0A844FPL3_9LACO</name>
<evidence type="ECO:0000256" key="6">
    <source>
        <dbReference type="ARBA" id="ARBA00022695"/>
    </source>
</evidence>
<evidence type="ECO:0000256" key="1">
    <source>
        <dbReference type="ARBA" id="ARBA00004496"/>
    </source>
</evidence>
<dbReference type="Proteomes" id="UP000452141">
    <property type="component" value="Unassembled WGS sequence"/>
</dbReference>
<comment type="similarity">
    <text evidence="2 10">Belongs to the beta sliding clamp family.</text>
</comment>
<dbReference type="CDD" id="cd00140">
    <property type="entry name" value="beta_clamp"/>
    <property type="match status" value="1"/>
</dbReference>
<feature type="domain" description="DNA polymerase III beta sliding clamp central" evidence="12">
    <location>
        <begin position="133"/>
        <end position="247"/>
    </location>
</feature>
<evidence type="ECO:0000256" key="8">
    <source>
        <dbReference type="ARBA" id="ARBA00022932"/>
    </source>
</evidence>
<dbReference type="GO" id="GO:0008408">
    <property type="term" value="F:3'-5' exonuclease activity"/>
    <property type="evidence" value="ECO:0007669"/>
    <property type="project" value="InterPro"/>
</dbReference>
<keyword evidence="4 10" id="KW-0963">Cytoplasm</keyword>
<dbReference type="PANTHER" id="PTHR30478:SF0">
    <property type="entry name" value="BETA SLIDING CLAMP"/>
    <property type="match status" value="1"/>
</dbReference>
<feature type="domain" description="DNA polymerase III beta sliding clamp C-terminal" evidence="13">
    <location>
        <begin position="250"/>
        <end position="373"/>
    </location>
</feature>
<comment type="subcellular location">
    <subcellularLocation>
        <location evidence="1 10">Cytoplasm</location>
    </subcellularLocation>
</comment>
<evidence type="ECO:0000256" key="7">
    <source>
        <dbReference type="ARBA" id="ARBA00022705"/>
    </source>
</evidence>
<keyword evidence="6 10" id="KW-0548">Nucleotidyltransferase</keyword>
<dbReference type="Pfam" id="PF02768">
    <property type="entry name" value="DNA_pol3_beta_3"/>
    <property type="match status" value="1"/>
</dbReference>
<dbReference type="InterPro" id="IPR022635">
    <property type="entry name" value="DNA_polIII_beta_C"/>
</dbReference>
<evidence type="ECO:0000256" key="4">
    <source>
        <dbReference type="ARBA" id="ARBA00022490"/>
    </source>
</evidence>
<dbReference type="Gene3D" id="3.70.10.10">
    <property type="match status" value="1"/>
</dbReference>
<gene>
    <name evidence="14" type="primary">dnaN</name>
    <name evidence="14" type="ORF">FYJ61_07630</name>
</gene>
<dbReference type="SMART" id="SM00480">
    <property type="entry name" value="POL3Bc"/>
    <property type="match status" value="1"/>
</dbReference>
<dbReference type="GO" id="GO:0003677">
    <property type="term" value="F:DNA binding"/>
    <property type="evidence" value="ECO:0007669"/>
    <property type="project" value="UniProtKB-UniRule"/>
</dbReference>
<dbReference type="Gene3D" id="3.10.150.10">
    <property type="entry name" value="DNA Polymerase III, subunit A, domain 2"/>
    <property type="match status" value="1"/>
</dbReference>
<evidence type="ECO:0000256" key="5">
    <source>
        <dbReference type="ARBA" id="ARBA00022679"/>
    </source>
</evidence>
<comment type="subunit">
    <text evidence="10">Forms a ring-shaped head-to-tail homodimer around DNA.</text>
</comment>
<protein>
    <recommendedName>
        <fullName evidence="3 10">Beta sliding clamp</fullName>
    </recommendedName>
</protein>
<dbReference type="AlphaFoldDB" id="A0A844FPL3"/>
<evidence type="ECO:0000259" key="12">
    <source>
        <dbReference type="Pfam" id="PF02767"/>
    </source>
</evidence>
<keyword evidence="5 10" id="KW-0808">Transferase</keyword>
<evidence type="ECO:0000256" key="3">
    <source>
        <dbReference type="ARBA" id="ARBA00021035"/>
    </source>
</evidence>
<keyword evidence="9" id="KW-0238">DNA-binding</keyword>
<accession>A0A844FPL3</accession>
<sequence length="376" mass="41378">MKFTVNRSYFINNLNSVLKATSSRSTIPILEGIKMVLTDEGLVMTGSNTDISIELLVKASDDLQIASTGEIVVRAHLFSDIVRKLPGKDFTFDVQEGNQIKITSEHAEYMINGLDPSAYPRLPEISDDQSFAISAKTLRELITQTVFAVATDNSRPTLTGVSFTFSQKQIKAVATDSHRLSQRVVGVDNGPSEDLSLIIPGKNLQELAQLIADADEDLRVFLGDSQVRFDFDNLSFYTRLLEGAYPNVDRLLPATSSTSVQFHVSDLLSALSRASLVTHVNRTNAVQMEIDAENNRVNLTGNSPDLGKVEETVENLGIEGKSLTISFNPDYMSAALRASVTDIVVINFTEALRPFTVVPNDNEIDFIQLITPIRTF</sequence>
<dbReference type="GO" id="GO:0005737">
    <property type="term" value="C:cytoplasm"/>
    <property type="evidence" value="ECO:0007669"/>
    <property type="project" value="UniProtKB-SubCell"/>
</dbReference>
<evidence type="ECO:0000313" key="15">
    <source>
        <dbReference type="Proteomes" id="UP000452141"/>
    </source>
</evidence>
<dbReference type="InterPro" id="IPR001001">
    <property type="entry name" value="DNA_polIII_beta"/>
</dbReference>
<comment type="function">
    <text evidence="10">Confers DNA tethering and processivity to DNA polymerases and other proteins. Acts as a clamp, forming a ring around DNA (a reaction catalyzed by the clamp-loading complex) which diffuses in an ATP-independent manner freely and bidirectionally along dsDNA. Initially characterized for its ability to contact the catalytic subunit of DNA polymerase III (Pol III), a complex, multichain enzyme responsible for most of the replicative synthesis in bacteria; Pol III exhibits 3'-5' exonuclease proofreading activity. The beta chain is required for initiation of replication as well as for processivity of DNA replication.</text>
</comment>
<dbReference type="RefSeq" id="WP_154487170.1">
    <property type="nucleotide sequence ID" value="NZ_VUMW01000024.1"/>
</dbReference>
<dbReference type="InterPro" id="IPR046938">
    <property type="entry name" value="DNA_clamp_sf"/>
</dbReference>
<evidence type="ECO:0000259" key="13">
    <source>
        <dbReference type="Pfam" id="PF02768"/>
    </source>
</evidence>
<dbReference type="GO" id="GO:0003887">
    <property type="term" value="F:DNA-directed DNA polymerase activity"/>
    <property type="evidence" value="ECO:0007669"/>
    <property type="project" value="UniProtKB-UniRule"/>
</dbReference>
<dbReference type="PIRSF" id="PIRSF000804">
    <property type="entry name" value="DNA_pol_III_b"/>
    <property type="match status" value="1"/>
</dbReference>
<dbReference type="PANTHER" id="PTHR30478">
    <property type="entry name" value="DNA POLYMERASE III SUBUNIT BETA"/>
    <property type="match status" value="1"/>
</dbReference>
<dbReference type="EMBL" id="VUMW01000024">
    <property type="protein sequence ID" value="MST80317.1"/>
    <property type="molecule type" value="Genomic_DNA"/>
</dbReference>